<evidence type="ECO:0000259" key="3">
    <source>
        <dbReference type="Pfam" id="PF02525"/>
    </source>
</evidence>
<evidence type="ECO:0000256" key="2">
    <source>
        <dbReference type="ARBA" id="ARBA00023002"/>
    </source>
</evidence>
<gene>
    <name evidence="4" type="ORF">GV68_02600</name>
</gene>
<dbReference type="RefSeq" id="WP_037166199.1">
    <property type="nucleotide sequence ID" value="NZ_CAJXID010000003.1"/>
</dbReference>
<dbReference type="Proteomes" id="UP000052167">
    <property type="component" value="Unassembled WGS sequence"/>
</dbReference>
<comment type="similarity">
    <text evidence="1">Belongs to the NAD(P)H dehydrogenase (quinone) family.</text>
</comment>
<dbReference type="InterPro" id="IPR003680">
    <property type="entry name" value="Flavodoxin_fold"/>
</dbReference>
<protein>
    <submittedName>
        <fullName evidence="4">Dehydrogenase</fullName>
    </submittedName>
</protein>
<sequence length="192" mass="20878">MRKIVIIQGHPDSSERHLCHALADAYAAGAGRAGHAVERIDLATMTIPFLHSQQEQEEGVVGPAIAQAQTAIAAADHLVFVYPLWLGEMPALMKAFLEQVARPGFAYDIDGPPLRNGLLAGKSARVIITMGMPAWFYRFYYGSHSLKAFKIGILRFVGIKPVRATLIGGVGGVRFRGEPWLERMKRLGAAGT</sequence>
<keyword evidence="2" id="KW-0560">Oxidoreductase</keyword>
<dbReference type="InterPro" id="IPR051545">
    <property type="entry name" value="NAD(P)H_dehydrogenase_qn"/>
</dbReference>
<dbReference type="SUPFAM" id="SSF52218">
    <property type="entry name" value="Flavoproteins"/>
    <property type="match status" value="1"/>
</dbReference>
<evidence type="ECO:0000313" key="4">
    <source>
        <dbReference type="EMBL" id="KEQ11188.1"/>
    </source>
</evidence>
<keyword evidence="5" id="KW-1185">Reference proteome</keyword>
<dbReference type="AlphaFoldDB" id="A0A922P5M2"/>
<dbReference type="GO" id="GO:0003955">
    <property type="term" value="F:NAD(P)H dehydrogenase (quinone) activity"/>
    <property type="evidence" value="ECO:0007669"/>
    <property type="project" value="TreeGrafter"/>
</dbReference>
<name>A0A922P5M2_9HYPH</name>
<dbReference type="InterPro" id="IPR029039">
    <property type="entry name" value="Flavoprotein-like_sf"/>
</dbReference>
<evidence type="ECO:0000313" key="5">
    <source>
        <dbReference type="Proteomes" id="UP000052167"/>
    </source>
</evidence>
<dbReference type="Gene3D" id="3.40.50.360">
    <property type="match status" value="1"/>
</dbReference>
<organism evidence="4 5">
    <name type="scientific">Pseudorhizobium pelagicum</name>
    <dbReference type="NCBI Taxonomy" id="1509405"/>
    <lineage>
        <taxon>Bacteria</taxon>
        <taxon>Pseudomonadati</taxon>
        <taxon>Pseudomonadota</taxon>
        <taxon>Alphaproteobacteria</taxon>
        <taxon>Hyphomicrobiales</taxon>
        <taxon>Rhizobiaceae</taxon>
        <taxon>Rhizobium/Agrobacterium group</taxon>
        <taxon>Pseudorhizobium</taxon>
    </lineage>
</organism>
<proteinExistence type="inferred from homology"/>
<dbReference type="GO" id="GO:0005829">
    <property type="term" value="C:cytosol"/>
    <property type="evidence" value="ECO:0007669"/>
    <property type="project" value="TreeGrafter"/>
</dbReference>
<feature type="domain" description="Flavodoxin-like fold" evidence="3">
    <location>
        <begin position="3"/>
        <end position="171"/>
    </location>
</feature>
<dbReference type="PANTHER" id="PTHR10204:SF34">
    <property type="entry name" value="NAD(P)H DEHYDROGENASE [QUINONE] 1 ISOFORM 1"/>
    <property type="match status" value="1"/>
</dbReference>
<dbReference type="PANTHER" id="PTHR10204">
    <property type="entry name" value="NAD P H OXIDOREDUCTASE-RELATED"/>
    <property type="match status" value="1"/>
</dbReference>
<accession>A0A922P5M2</accession>
<evidence type="ECO:0000256" key="1">
    <source>
        <dbReference type="ARBA" id="ARBA00006252"/>
    </source>
</evidence>
<reference evidence="4 5" key="1">
    <citation type="submission" date="2014-06" db="EMBL/GenBank/DDBJ databases">
        <title>Rhizobium pelagicum/R2-400B4.</title>
        <authorList>
            <person name="Kimes N.E."/>
            <person name="Lopez-Perez M."/>
        </authorList>
    </citation>
    <scope>NUCLEOTIDE SEQUENCE [LARGE SCALE GENOMIC DNA]</scope>
    <source>
        <strain evidence="4 5">R2-400B4</strain>
    </source>
</reference>
<dbReference type="Pfam" id="PF02525">
    <property type="entry name" value="Flavodoxin_2"/>
    <property type="match status" value="1"/>
</dbReference>
<dbReference type="OrthoDB" id="9798454at2"/>
<dbReference type="EMBL" id="JOKJ01000001">
    <property type="protein sequence ID" value="KEQ11188.1"/>
    <property type="molecule type" value="Genomic_DNA"/>
</dbReference>
<comment type="caution">
    <text evidence="4">The sequence shown here is derived from an EMBL/GenBank/DDBJ whole genome shotgun (WGS) entry which is preliminary data.</text>
</comment>